<evidence type="ECO:0000313" key="2">
    <source>
        <dbReference type="EMBL" id="QIM16462.1"/>
    </source>
</evidence>
<proteinExistence type="predicted"/>
<sequence length="313" mass="32324">MLRRFVPATAVATLVIAGLTGCSAQANKAADCAEVMTSGSLSDSVSVIGSYGTPPEISVKGDFAIADSQRTIVSKAEDRSKLADEQSLVSVNMAFFDETTGAELYASPVFTGQGDSPEFLMVSEELSNPLSEAVRCSAAGDRVVLAMSPEDSAQIAAQLGGTVGASVIGVIDVVDTRGLTASGPVRGLPSGYPAVVTNDEGRPGVVLPPREAPKGTSSATRIVGDGAVVSADNNVIAQVLAVGWDGNKRMNTWDPEDFQNFGLKALQSEDLISQTGYTFRPELTGKTVGSQVVIVENVDGNAQVVVVDIIGVN</sequence>
<evidence type="ECO:0000313" key="3">
    <source>
        <dbReference type="Proteomes" id="UP000501387"/>
    </source>
</evidence>
<dbReference type="EMBL" id="CP049934">
    <property type="protein sequence ID" value="QIM16462.1"/>
    <property type="molecule type" value="Genomic_DNA"/>
</dbReference>
<keyword evidence="1" id="KW-0732">Signal</keyword>
<accession>A0A6G8FK69</accession>
<evidence type="ECO:0000256" key="1">
    <source>
        <dbReference type="SAM" id="SignalP"/>
    </source>
</evidence>
<dbReference type="RefSeq" id="WP_166323505.1">
    <property type="nucleotide sequence ID" value="NZ_CP049934.1"/>
</dbReference>
<dbReference type="KEGG" id="lins:G7067_08590"/>
<dbReference type="PROSITE" id="PS51257">
    <property type="entry name" value="PROKAR_LIPOPROTEIN"/>
    <property type="match status" value="1"/>
</dbReference>
<dbReference type="AlphaFoldDB" id="A0A6G8FK69"/>
<organism evidence="2 3">
    <name type="scientific">Leucobacter insecticola</name>
    <dbReference type="NCBI Taxonomy" id="2714934"/>
    <lineage>
        <taxon>Bacteria</taxon>
        <taxon>Bacillati</taxon>
        <taxon>Actinomycetota</taxon>
        <taxon>Actinomycetes</taxon>
        <taxon>Micrococcales</taxon>
        <taxon>Microbacteriaceae</taxon>
        <taxon>Leucobacter</taxon>
    </lineage>
</organism>
<reference evidence="2 3" key="1">
    <citation type="submission" date="2020-03" db="EMBL/GenBank/DDBJ databases">
        <title>Leucobacter sp. nov., isolated from beetles.</title>
        <authorList>
            <person name="Hyun D.-W."/>
            <person name="Bae J.-W."/>
        </authorList>
    </citation>
    <scope>NUCLEOTIDE SEQUENCE [LARGE SCALE GENOMIC DNA]</scope>
    <source>
        <strain evidence="2 3">HDW9B</strain>
    </source>
</reference>
<feature type="chain" id="PRO_5038896109" evidence="1">
    <location>
        <begin position="27"/>
        <end position="313"/>
    </location>
</feature>
<dbReference type="GO" id="GO:0016853">
    <property type="term" value="F:isomerase activity"/>
    <property type="evidence" value="ECO:0007669"/>
    <property type="project" value="UniProtKB-KW"/>
</dbReference>
<keyword evidence="3" id="KW-1185">Reference proteome</keyword>
<dbReference type="Proteomes" id="UP000501387">
    <property type="component" value="Chromosome"/>
</dbReference>
<feature type="signal peptide" evidence="1">
    <location>
        <begin position="1"/>
        <end position="26"/>
    </location>
</feature>
<name>A0A6G8FK69_9MICO</name>
<keyword evidence="2" id="KW-0413">Isomerase</keyword>
<gene>
    <name evidence="2" type="ORF">G7067_08590</name>
</gene>
<protein>
    <submittedName>
        <fullName evidence="2">Peptidylprolyl isomerase</fullName>
    </submittedName>
</protein>